<dbReference type="Gene3D" id="2.130.10.10">
    <property type="entry name" value="YVTN repeat-like/Quinoprotein amine dehydrogenase"/>
    <property type="match status" value="2"/>
</dbReference>
<proteinExistence type="predicted"/>
<dbReference type="Pfam" id="PF00400">
    <property type="entry name" value="WD40"/>
    <property type="match status" value="3"/>
</dbReference>
<dbReference type="SUPFAM" id="SSF50978">
    <property type="entry name" value="WD40 repeat-like"/>
    <property type="match status" value="1"/>
</dbReference>
<gene>
    <name evidence="4" type="ORF">ADEAN_000567600</name>
</gene>
<sequence length="340" mass="38303">MRNIKTLYNKNFGHTEWVTCCRCLSDGRIVSGGMDNKVCLWDSFLKNTGNANNLMSLEGEILYDQSSPARCVELLGHSSTISKVEVNAANTLLLSSSYDRSLRLYKIPMFNISAKRKESAVLANAHKSAITHFNWNYNFVLSGDKKGILKIWDLQQAQSTHTFATKKGALTALRAVYMPTAFMNHGEEVEEAGGTPLIAAYGDEVGALTIADVRTRNSQKVFSDIVHPGGSLTEIQFLFNNHYYDTNDQVYHAPDENTGNYSYIPQVVTCGADKKIKILEPRKNFQPLHTFEDHRDFIYSLNVLNHYNRRENRFQNIIFSGDGEGNVLFSTPMRESACMD</sequence>
<dbReference type="PANTHER" id="PTHR19848:SF7">
    <property type="entry name" value="F-BOX AND WD-40 DOMAIN PROTEIN 7"/>
    <property type="match status" value="1"/>
</dbReference>
<evidence type="ECO:0000256" key="2">
    <source>
        <dbReference type="ARBA" id="ARBA00022737"/>
    </source>
</evidence>
<dbReference type="EMBL" id="LR877154">
    <property type="protein sequence ID" value="CAD2218189.1"/>
    <property type="molecule type" value="Genomic_DNA"/>
</dbReference>
<dbReference type="PROSITE" id="PS50082">
    <property type="entry name" value="WD_REPEATS_2"/>
    <property type="match status" value="2"/>
</dbReference>
<dbReference type="Proteomes" id="UP000515908">
    <property type="component" value="Chromosome 10"/>
</dbReference>
<evidence type="ECO:0000256" key="1">
    <source>
        <dbReference type="ARBA" id="ARBA00022574"/>
    </source>
</evidence>
<name>A0A7G2CF72_9TRYP</name>
<dbReference type="InterPro" id="IPR015943">
    <property type="entry name" value="WD40/YVTN_repeat-like_dom_sf"/>
</dbReference>
<dbReference type="PANTHER" id="PTHR19848">
    <property type="entry name" value="WD40 REPEAT PROTEIN"/>
    <property type="match status" value="1"/>
</dbReference>
<dbReference type="SMART" id="SM00320">
    <property type="entry name" value="WD40"/>
    <property type="match status" value="4"/>
</dbReference>
<evidence type="ECO:0000313" key="4">
    <source>
        <dbReference type="EMBL" id="CAD2218189.1"/>
    </source>
</evidence>
<evidence type="ECO:0000313" key="5">
    <source>
        <dbReference type="Proteomes" id="UP000515908"/>
    </source>
</evidence>
<dbReference type="AlphaFoldDB" id="A0A7G2CF72"/>
<dbReference type="OrthoDB" id="496at2759"/>
<protein>
    <submittedName>
        <fullName evidence="4">WD domain, G-beta repeat, putative</fullName>
    </submittedName>
</protein>
<reference evidence="4 5" key="1">
    <citation type="submission" date="2020-08" db="EMBL/GenBank/DDBJ databases">
        <authorList>
            <person name="Newling K."/>
            <person name="Davey J."/>
            <person name="Forrester S."/>
        </authorList>
    </citation>
    <scope>NUCLEOTIDE SEQUENCE [LARGE SCALE GENOMIC DNA]</scope>
    <source>
        <strain evidence="5">Crithidia deanei Carvalho (ATCC PRA-265)</strain>
    </source>
</reference>
<accession>A0A7G2CF72</accession>
<feature type="repeat" description="WD" evidence="3">
    <location>
        <begin position="123"/>
        <end position="162"/>
    </location>
</feature>
<dbReference type="InterPro" id="IPR036322">
    <property type="entry name" value="WD40_repeat_dom_sf"/>
</dbReference>
<dbReference type="InterPro" id="IPR001680">
    <property type="entry name" value="WD40_rpt"/>
</dbReference>
<organism evidence="4 5">
    <name type="scientific">Angomonas deanei</name>
    <dbReference type="NCBI Taxonomy" id="59799"/>
    <lineage>
        <taxon>Eukaryota</taxon>
        <taxon>Discoba</taxon>
        <taxon>Euglenozoa</taxon>
        <taxon>Kinetoplastea</taxon>
        <taxon>Metakinetoplastina</taxon>
        <taxon>Trypanosomatida</taxon>
        <taxon>Trypanosomatidae</taxon>
        <taxon>Strigomonadinae</taxon>
        <taxon>Angomonas</taxon>
    </lineage>
</organism>
<keyword evidence="5" id="KW-1185">Reference proteome</keyword>
<dbReference type="PROSITE" id="PS50294">
    <property type="entry name" value="WD_REPEATS_REGION"/>
    <property type="match status" value="1"/>
</dbReference>
<dbReference type="VEuPathDB" id="TriTrypDB:ADEAN_000567600"/>
<feature type="repeat" description="WD" evidence="3">
    <location>
        <begin position="74"/>
        <end position="107"/>
    </location>
</feature>
<keyword evidence="1 3" id="KW-0853">WD repeat</keyword>
<evidence type="ECO:0000256" key="3">
    <source>
        <dbReference type="PROSITE-ProRule" id="PRU00221"/>
    </source>
</evidence>
<keyword evidence="2" id="KW-0677">Repeat</keyword>